<dbReference type="SUPFAM" id="SSF51197">
    <property type="entry name" value="Clavaminate synthase-like"/>
    <property type="match status" value="1"/>
</dbReference>
<evidence type="ECO:0000259" key="4">
    <source>
        <dbReference type="Pfam" id="PF03171"/>
    </source>
</evidence>
<keyword evidence="6" id="KW-1185">Reference proteome</keyword>
<feature type="domain" description="Isopenicillin N synthase-like Fe(2+) 2OG dioxygenase" evidence="4">
    <location>
        <begin position="87"/>
        <end position="124"/>
    </location>
</feature>
<dbReference type="InterPro" id="IPR044861">
    <property type="entry name" value="IPNS-like_FE2OG_OXY"/>
</dbReference>
<keyword evidence="3" id="KW-0408">Iron</keyword>
<dbReference type="Gene3D" id="2.60.120.330">
    <property type="entry name" value="B-lactam Antibiotic, Isopenicillin N Synthase, Chain"/>
    <property type="match status" value="2"/>
</dbReference>
<keyword evidence="1" id="KW-0479">Metal-binding</keyword>
<dbReference type="PANTHER" id="PTHR47991">
    <property type="entry name" value="OXOGLUTARATE/IRON-DEPENDENT DIOXYGENASE"/>
    <property type="match status" value="1"/>
</dbReference>
<dbReference type="EMBL" id="CAWUPB010001120">
    <property type="protein sequence ID" value="CAK7338548.1"/>
    <property type="molecule type" value="Genomic_DNA"/>
</dbReference>
<evidence type="ECO:0000256" key="2">
    <source>
        <dbReference type="ARBA" id="ARBA00022896"/>
    </source>
</evidence>
<dbReference type="GO" id="GO:0031418">
    <property type="term" value="F:L-ascorbic acid binding"/>
    <property type="evidence" value="ECO:0007669"/>
    <property type="project" value="UniProtKB-KW"/>
</dbReference>
<organism evidence="5 6">
    <name type="scientific">Dovyalis caffra</name>
    <dbReference type="NCBI Taxonomy" id="77055"/>
    <lineage>
        <taxon>Eukaryota</taxon>
        <taxon>Viridiplantae</taxon>
        <taxon>Streptophyta</taxon>
        <taxon>Embryophyta</taxon>
        <taxon>Tracheophyta</taxon>
        <taxon>Spermatophyta</taxon>
        <taxon>Magnoliopsida</taxon>
        <taxon>eudicotyledons</taxon>
        <taxon>Gunneridae</taxon>
        <taxon>Pentapetalae</taxon>
        <taxon>rosids</taxon>
        <taxon>fabids</taxon>
        <taxon>Malpighiales</taxon>
        <taxon>Salicaceae</taxon>
        <taxon>Flacourtieae</taxon>
        <taxon>Dovyalis</taxon>
    </lineage>
</organism>
<evidence type="ECO:0000256" key="3">
    <source>
        <dbReference type="ARBA" id="ARBA00023004"/>
    </source>
</evidence>
<keyword evidence="2" id="KW-0847">Vitamin C</keyword>
<name>A0AAV1RSW7_9ROSI</name>
<dbReference type="GO" id="GO:0046872">
    <property type="term" value="F:metal ion binding"/>
    <property type="evidence" value="ECO:0007669"/>
    <property type="project" value="UniProtKB-KW"/>
</dbReference>
<evidence type="ECO:0000256" key="1">
    <source>
        <dbReference type="ARBA" id="ARBA00022723"/>
    </source>
</evidence>
<evidence type="ECO:0000313" key="6">
    <source>
        <dbReference type="Proteomes" id="UP001314170"/>
    </source>
</evidence>
<comment type="caution">
    <text evidence="5">The sequence shown here is derived from an EMBL/GenBank/DDBJ whole genome shotgun (WGS) entry which is preliminary data.</text>
</comment>
<gene>
    <name evidence="5" type="ORF">DCAF_LOCUS13596</name>
</gene>
<dbReference type="Proteomes" id="UP001314170">
    <property type="component" value="Unassembled WGS sequence"/>
</dbReference>
<dbReference type="AlphaFoldDB" id="A0AAV1RSW7"/>
<proteinExistence type="predicted"/>
<protein>
    <recommendedName>
        <fullName evidence="4">Isopenicillin N synthase-like Fe(2+) 2OG dioxygenase domain-containing protein</fullName>
    </recommendedName>
</protein>
<dbReference type="InterPro" id="IPR027443">
    <property type="entry name" value="IPNS-like_sf"/>
</dbReference>
<feature type="non-terminal residue" evidence="5">
    <location>
        <position position="1"/>
    </location>
</feature>
<dbReference type="Pfam" id="PF03171">
    <property type="entry name" value="2OG-FeII_Oxy"/>
    <property type="match status" value="1"/>
</dbReference>
<sequence>LNGEERKPTMKMINDVRENLGFFELVNHGLSHDLLDTVERLTKEHYKKCMEKRFKEMVPNKCLEAAQSEINNLDWESAFFCRWPPALKDDQWIDVPPMNHSIIINLGDQFEIITNGKYKSVMHG</sequence>
<reference evidence="5 6" key="1">
    <citation type="submission" date="2024-01" db="EMBL/GenBank/DDBJ databases">
        <authorList>
            <person name="Waweru B."/>
        </authorList>
    </citation>
    <scope>NUCLEOTIDE SEQUENCE [LARGE SCALE GENOMIC DNA]</scope>
</reference>
<dbReference type="InterPro" id="IPR050295">
    <property type="entry name" value="Plant_2OG-oxidoreductases"/>
</dbReference>
<accession>A0AAV1RSW7</accession>
<evidence type="ECO:0000313" key="5">
    <source>
        <dbReference type="EMBL" id="CAK7338548.1"/>
    </source>
</evidence>